<dbReference type="RefSeq" id="WP_109748362.1">
    <property type="nucleotide sequence ID" value="NZ_JANKBI010000017.1"/>
</dbReference>
<dbReference type="EMBL" id="QGGY01000017">
    <property type="protein sequence ID" value="PWJ72615.1"/>
    <property type="molecule type" value="Genomic_DNA"/>
</dbReference>
<feature type="transmembrane region" description="Helical" evidence="1">
    <location>
        <begin position="225"/>
        <end position="244"/>
    </location>
</feature>
<proteinExistence type="predicted"/>
<feature type="transmembrane region" description="Helical" evidence="1">
    <location>
        <begin position="464"/>
        <end position="486"/>
    </location>
</feature>
<comment type="caution">
    <text evidence="2">The sequence shown here is derived from an EMBL/GenBank/DDBJ whole genome shotgun (WGS) entry which is preliminary data.</text>
</comment>
<gene>
    <name evidence="2" type="ORF">C7383_11786</name>
</gene>
<keyword evidence="1" id="KW-0472">Membrane</keyword>
<sequence length="667" mass="75145">MIKGTKITKKKIWAGIAIIFGIVMLLLHAVLIYDKKISELKDNPKEIFKVSNEGKIIGDLQKDNEILQTVSGLDFEVDSLEVCFGTFGRTNTNTLNISFENADTKEIIGEWSLNAADIIDNAPQYFEFSEPLQLVETEKYLIRISSQDGKSENSVTAYMTEKSVFPEGELYLGGELQKGDLAFAFCKGTKGYLVWMFILIEGVLFALLAAVCYGGFWKKWKIERMFAVTAILIGVLYMLIMPPYSAPDEQSHINTSYYFSSRLLFQEGINEDGEVLMRQGDQLLNSSHIYSSEYVYSTVWNHFFEMDRGGEMTAVPGSYVLNAPSVLFLPQTLGITLARILHFGCIPMLYLGRLFALLFYVLCGYLAIKKIPFGKMALFFVALLPISAELAASFSYDSVINGIAFLFIGYCLYLAYEKEKVGIREWLLLAALMAVLAPSKIVYVLLALLCLLIPRKKAQTKKKYYMGMGIMAAGTLLPLAVSRIAVMTNYISRGTNTVSYAGKEGFTVAGLLQMPRALVRLVYDSFKVNGEFYLQTQLGGLLSWLYLNIPWNILICFLIILVLSCIMEEKEKVYVDAKARTIFGSTAVLVILALAAVFLLTWTTTDAKAIQGIQGRYFTPILPLILFSFRSRNLTFKKNINYQLILGWCIMQYYTLWTIFETILAWT</sequence>
<evidence type="ECO:0000256" key="1">
    <source>
        <dbReference type="SAM" id="Phobius"/>
    </source>
</evidence>
<keyword evidence="3" id="KW-1185">Reference proteome</keyword>
<dbReference type="InterPro" id="IPR018674">
    <property type="entry name" value="DUF2142_membrane"/>
</dbReference>
<name>A0AB73SZ16_9FIRM</name>
<feature type="transmembrane region" description="Helical" evidence="1">
    <location>
        <begin position="350"/>
        <end position="368"/>
    </location>
</feature>
<feature type="transmembrane region" description="Helical" evidence="1">
    <location>
        <begin position="609"/>
        <end position="629"/>
    </location>
</feature>
<feature type="transmembrane region" description="Helical" evidence="1">
    <location>
        <begin position="319"/>
        <end position="338"/>
    </location>
</feature>
<feature type="transmembrane region" description="Helical" evidence="1">
    <location>
        <begin position="641"/>
        <end position="660"/>
    </location>
</feature>
<feature type="transmembrane region" description="Helical" evidence="1">
    <location>
        <begin position="549"/>
        <end position="567"/>
    </location>
</feature>
<evidence type="ECO:0000313" key="2">
    <source>
        <dbReference type="EMBL" id="PWJ72615.1"/>
    </source>
</evidence>
<feature type="transmembrane region" description="Helical" evidence="1">
    <location>
        <begin position="374"/>
        <end position="392"/>
    </location>
</feature>
<dbReference type="AlphaFoldDB" id="A0AB73SZ16"/>
<keyword evidence="1" id="KW-0812">Transmembrane</keyword>
<feature type="transmembrane region" description="Helical" evidence="1">
    <location>
        <begin position="579"/>
        <end position="603"/>
    </location>
</feature>
<feature type="transmembrane region" description="Helical" evidence="1">
    <location>
        <begin position="12"/>
        <end position="33"/>
    </location>
</feature>
<dbReference type="Proteomes" id="UP000245412">
    <property type="component" value="Unassembled WGS sequence"/>
</dbReference>
<accession>A0AB73SZ16</accession>
<reference evidence="2 3" key="1">
    <citation type="submission" date="2018-05" db="EMBL/GenBank/DDBJ databases">
        <authorList>
            <person name="Goeker M."/>
            <person name="Huntemann M."/>
            <person name="Clum A."/>
            <person name="Pillay M."/>
            <person name="Palaniappan K."/>
            <person name="Varghese N."/>
            <person name="Mikhailova N."/>
            <person name="Stamatis D."/>
            <person name="Reddy T."/>
            <person name="Daum C."/>
            <person name="Shapiro N."/>
            <person name="Ivanova N."/>
            <person name="Kyrpides N."/>
            <person name="Woyke T."/>
        </authorList>
    </citation>
    <scope>NUCLEOTIDE SEQUENCE [LARGE SCALE GENOMIC DNA]</scope>
    <source>
        <strain evidence="2 3">DSM 26524</strain>
    </source>
</reference>
<feature type="transmembrane region" description="Helical" evidence="1">
    <location>
        <begin position="428"/>
        <end position="452"/>
    </location>
</feature>
<organism evidence="2 3">
    <name type="scientific">Murimonas intestini</name>
    <dbReference type="NCBI Taxonomy" id="1337051"/>
    <lineage>
        <taxon>Bacteria</taxon>
        <taxon>Bacillati</taxon>
        <taxon>Bacillota</taxon>
        <taxon>Clostridia</taxon>
        <taxon>Lachnospirales</taxon>
        <taxon>Lachnospiraceae</taxon>
        <taxon>Murimonas</taxon>
    </lineage>
</organism>
<feature type="transmembrane region" description="Helical" evidence="1">
    <location>
        <begin position="399"/>
        <end position="416"/>
    </location>
</feature>
<protein>
    <submittedName>
        <fullName evidence="2">Membrane protein</fullName>
    </submittedName>
</protein>
<dbReference type="Pfam" id="PF09913">
    <property type="entry name" value="DUF2142"/>
    <property type="match status" value="1"/>
</dbReference>
<keyword evidence="1" id="KW-1133">Transmembrane helix</keyword>
<feature type="transmembrane region" description="Helical" evidence="1">
    <location>
        <begin position="192"/>
        <end position="213"/>
    </location>
</feature>
<evidence type="ECO:0000313" key="3">
    <source>
        <dbReference type="Proteomes" id="UP000245412"/>
    </source>
</evidence>